<evidence type="ECO:0000313" key="1">
    <source>
        <dbReference type="EMBL" id="CAD0193851.1"/>
    </source>
</evidence>
<protein>
    <submittedName>
        <fullName evidence="1">Uncharacterized protein</fullName>
    </submittedName>
</protein>
<keyword evidence="2" id="KW-1185">Reference proteome</keyword>
<dbReference type="AlphaFoldDB" id="A0A9N8KXS4"/>
<dbReference type="EMBL" id="LR824004">
    <property type="protein sequence ID" value="CAD0193851.1"/>
    <property type="molecule type" value="Genomic_DNA"/>
</dbReference>
<gene>
    <name evidence="1" type="ORF">CINC_LOCUS148</name>
</gene>
<dbReference type="Proteomes" id="UP001154114">
    <property type="component" value="Chromosome 1"/>
</dbReference>
<sequence length="221" mass="24538">MASAARSEDQRRRLQVGCCASGYDKLLESTAGAECSMLRAVTKRLPPGVHKDSPALPKKKGVKSLPLTTYKNGRAGRHVRFLLGLLADRVTGCPPCLTVAVGRLVTCSICMTPTVRHTDQISNVMSLRVCWWWDTLDSSLNGPWFEERYHTRMALGSCSPTGTSFPYTGRFRSRVYLWTSTSTTVRCCREKAFQWKVIGLGSSPRRATLAIAGFLLKTKFK</sequence>
<evidence type="ECO:0000313" key="2">
    <source>
        <dbReference type="Proteomes" id="UP001154114"/>
    </source>
</evidence>
<proteinExistence type="predicted"/>
<organism evidence="1 2">
    <name type="scientific">Chrysodeixis includens</name>
    <name type="common">Soybean looper</name>
    <name type="synonym">Pseudoplusia includens</name>
    <dbReference type="NCBI Taxonomy" id="689277"/>
    <lineage>
        <taxon>Eukaryota</taxon>
        <taxon>Metazoa</taxon>
        <taxon>Ecdysozoa</taxon>
        <taxon>Arthropoda</taxon>
        <taxon>Hexapoda</taxon>
        <taxon>Insecta</taxon>
        <taxon>Pterygota</taxon>
        <taxon>Neoptera</taxon>
        <taxon>Endopterygota</taxon>
        <taxon>Lepidoptera</taxon>
        <taxon>Glossata</taxon>
        <taxon>Ditrysia</taxon>
        <taxon>Noctuoidea</taxon>
        <taxon>Noctuidae</taxon>
        <taxon>Plusiinae</taxon>
        <taxon>Chrysodeixis</taxon>
    </lineage>
</organism>
<accession>A0A9N8KXS4</accession>
<name>A0A9N8KXS4_CHRIL</name>
<reference evidence="1" key="1">
    <citation type="submission" date="2021-12" db="EMBL/GenBank/DDBJ databases">
        <authorList>
            <person name="King R."/>
        </authorList>
    </citation>
    <scope>NUCLEOTIDE SEQUENCE</scope>
</reference>